<reference evidence="2" key="1">
    <citation type="journal article" date="2022" name="Mol. Ecol. Resour.">
        <title>The genomes of chicory, endive, great burdock and yacon provide insights into Asteraceae palaeo-polyploidization history and plant inulin production.</title>
        <authorList>
            <person name="Fan W."/>
            <person name="Wang S."/>
            <person name="Wang H."/>
            <person name="Wang A."/>
            <person name="Jiang F."/>
            <person name="Liu H."/>
            <person name="Zhao H."/>
            <person name="Xu D."/>
            <person name="Zhang Y."/>
        </authorList>
    </citation>
    <scope>NUCLEOTIDE SEQUENCE [LARGE SCALE GENOMIC DNA]</scope>
    <source>
        <strain evidence="2">cv. Punajuju</strain>
    </source>
</reference>
<evidence type="ECO:0000313" key="2">
    <source>
        <dbReference type="Proteomes" id="UP001055811"/>
    </source>
</evidence>
<dbReference type="Proteomes" id="UP001055811">
    <property type="component" value="Linkage Group LG07"/>
</dbReference>
<keyword evidence="2" id="KW-1185">Reference proteome</keyword>
<sequence length="119" mass="13351">MSATFSPSTAPSPPASFVDATWYTVVKIRVLSCLNTRVTGTNETQAWNSCGICNDMDHKNSQAITTENYELDNMNGSVLHRSTIFDTGKLVGSHIHQKRQIMRLQIQANVEEQQEEKLH</sequence>
<reference evidence="1 2" key="2">
    <citation type="journal article" date="2022" name="Mol. Ecol. Resour.">
        <title>The genomes of chicory, endive, great burdock and yacon provide insights into Asteraceae paleo-polyploidization history and plant inulin production.</title>
        <authorList>
            <person name="Fan W."/>
            <person name="Wang S."/>
            <person name="Wang H."/>
            <person name="Wang A."/>
            <person name="Jiang F."/>
            <person name="Liu H."/>
            <person name="Zhao H."/>
            <person name="Xu D."/>
            <person name="Zhang Y."/>
        </authorList>
    </citation>
    <scope>NUCLEOTIDE SEQUENCE [LARGE SCALE GENOMIC DNA]</scope>
    <source>
        <strain evidence="2">cv. Punajuju</strain>
        <tissue evidence="1">Leaves</tissue>
    </source>
</reference>
<accession>A0ACB9AJV0</accession>
<evidence type="ECO:0000313" key="1">
    <source>
        <dbReference type="EMBL" id="KAI3710241.1"/>
    </source>
</evidence>
<proteinExistence type="predicted"/>
<dbReference type="EMBL" id="CM042015">
    <property type="protein sequence ID" value="KAI3710241.1"/>
    <property type="molecule type" value="Genomic_DNA"/>
</dbReference>
<protein>
    <submittedName>
        <fullName evidence="1">Uncharacterized protein</fullName>
    </submittedName>
</protein>
<organism evidence="1 2">
    <name type="scientific">Cichorium intybus</name>
    <name type="common">Chicory</name>
    <dbReference type="NCBI Taxonomy" id="13427"/>
    <lineage>
        <taxon>Eukaryota</taxon>
        <taxon>Viridiplantae</taxon>
        <taxon>Streptophyta</taxon>
        <taxon>Embryophyta</taxon>
        <taxon>Tracheophyta</taxon>
        <taxon>Spermatophyta</taxon>
        <taxon>Magnoliopsida</taxon>
        <taxon>eudicotyledons</taxon>
        <taxon>Gunneridae</taxon>
        <taxon>Pentapetalae</taxon>
        <taxon>asterids</taxon>
        <taxon>campanulids</taxon>
        <taxon>Asterales</taxon>
        <taxon>Asteraceae</taxon>
        <taxon>Cichorioideae</taxon>
        <taxon>Cichorieae</taxon>
        <taxon>Cichoriinae</taxon>
        <taxon>Cichorium</taxon>
    </lineage>
</organism>
<comment type="caution">
    <text evidence="1">The sequence shown here is derived from an EMBL/GenBank/DDBJ whole genome shotgun (WGS) entry which is preliminary data.</text>
</comment>
<gene>
    <name evidence="1" type="ORF">L2E82_40017</name>
</gene>
<name>A0ACB9AJV0_CICIN</name>